<organism evidence="1">
    <name type="scientific">marine sediment metagenome</name>
    <dbReference type="NCBI Taxonomy" id="412755"/>
    <lineage>
        <taxon>unclassified sequences</taxon>
        <taxon>metagenomes</taxon>
        <taxon>ecological metagenomes</taxon>
    </lineage>
</organism>
<protein>
    <submittedName>
        <fullName evidence="1">Uncharacterized protein</fullName>
    </submittedName>
</protein>
<dbReference type="EMBL" id="BARU01039305">
    <property type="protein sequence ID" value="GAH79652.1"/>
    <property type="molecule type" value="Genomic_DNA"/>
</dbReference>
<proteinExistence type="predicted"/>
<sequence length="76" mass="8198">MQEGIIQQVIYRTTATGLFYALGVTPAAVALNSILQLGITWQNTSDAAFHGHVELVVTKPDGTTVTLSDVMHQDLE</sequence>
<feature type="non-terminal residue" evidence="1">
    <location>
        <position position="76"/>
    </location>
</feature>
<gene>
    <name evidence="1" type="ORF">S03H2_60942</name>
</gene>
<accession>X1ID93</accession>
<comment type="caution">
    <text evidence="1">The sequence shown here is derived from an EMBL/GenBank/DDBJ whole genome shotgun (WGS) entry which is preliminary data.</text>
</comment>
<name>X1ID93_9ZZZZ</name>
<reference evidence="1" key="1">
    <citation type="journal article" date="2014" name="Front. Microbiol.">
        <title>High frequency of phylogenetically diverse reductive dehalogenase-homologous genes in deep subseafloor sedimentary metagenomes.</title>
        <authorList>
            <person name="Kawai M."/>
            <person name="Futagami T."/>
            <person name="Toyoda A."/>
            <person name="Takaki Y."/>
            <person name="Nishi S."/>
            <person name="Hori S."/>
            <person name="Arai W."/>
            <person name="Tsubouchi T."/>
            <person name="Morono Y."/>
            <person name="Uchiyama I."/>
            <person name="Ito T."/>
            <person name="Fujiyama A."/>
            <person name="Inagaki F."/>
            <person name="Takami H."/>
        </authorList>
    </citation>
    <scope>NUCLEOTIDE SEQUENCE</scope>
    <source>
        <strain evidence="1">Expedition CK06-06</strain>
    </source>
</reference>
<evidence type="ECO:0000313" key="1">
    <source>
        <dbReference type="EMBL" id="GAH79652.1"/>
    </source>
</evidence>
<dbReference type="AlphaFoldDB" id="X1ID93"/>